<name>A0AAU8NHI3_9BACL</name>
<proteinExistence type="predicted"/>
<accession>A0AAU8NHI3</accession>
<dbReference type="AlphaFoldDB" id="A0AAU8NHI3"/>
<sequence length="145" mass="16183">MLNIKNVKQSDAGFYTESTYTPSVQTYNILTEHMSGDCIPIQIECGGCIWLDTEGALGEIEFIYPKTVQSPLLHNVGRNIMGTPHFEVTDSIYESPFVQVFEGGFVIWLKEVTHIELGISDGEIIYFISNDELCGILATKTVINE</sequence>
<protein>
    <submittedName>
        <fullName evidence="1">Uncharacterized protein</fullName>
    </submittedName>
</protein>
<gene>
    <name evidence="1" type="ORF">ABXS70_07135</name>
</gene>
<reference evidence="1" key="1">
    <citation type="submission" date="2024-05" db="EMBL/GenBank/DDBJ databases">
        <title>Draft genome assemblies of 36 bacteria isolated from hibernating arctic ground squirrels.</title>
        <authorList>
            <person name="McKee H."/>
            <person name="Mullen L."/>
            <person name="Drown D.M."/>
            <person name="Duddleston K.N."/>
        </authorList>
    </citation>
    <scope>NUCLEOTIDE SEQUENCE</scope>
    <source>
        <strain evidence="1">AN1007</strain>
    </source>
</reference>
<dbReference type="RefSeq" id="WP_342551855.1">
    <property type="nucleotide sequence ID" value="NZ_CP159992.1"/>
</dbReference>
<evidence type="ECO:0000313" key="1">
    <source>
        <dbReference type="EMBL" id="XCP96470.1"/>
    </source>
</evidence>
<dbReference type="EMBL" id="CP159992">
    <property type="protein sequence ID" value="XCP96470.1"/>
    <property type="molecule type" value="Genomic_DNA"/>
</dbReference>
<organism evidence="1">
    <name type="scientific">Paenibacillus sp. AN1007</name>
    <dbReference type="NCBI Taxonomy" id="3151385"/>
    <lineage>
        <taxon>Bacteria</taxon>
        <taxon>Bacillati</taxon>
        <taxon>Bacillota</taxon>
        <taxon>Bacilli</taxon>
        <taxon>Bacillales</taxon>
        <taxon>Paenibacillaceae</taxon>
        <taxon>Paenibacillus</taxon>
    </lineage>
</organism>